<name>A0A516KDH3_9BACI</name>
<dbReference type="RefSeq" id="WP_143892212.1">
    <property type="nucleotide sequence ID" value="NZ_CP041666.1"/>
</dbReference>
<reference evidence="1 2" key="1">
    <citation type="submission" date="2019-07" db="EMBL/GenBank/DDBJ databases">
        <authorList>
            <person name="Li J."/>
        </authorList>
    </citation>
    <scope>NUCLEOTIDE SEQUENCE [LARGE SCALE GENOMIC DNA]</scope>
    <source>
        <strain evidence="1 2">TKL69</strain>
    </source>
</reference>
<organism evidence="1 2">
    <name type="scientific">Radiobacillus deserti</name>
    <dbReference type="NCBI Taxonomy" id="2594883"/>
    <lineage>
        <taxon>Bacteria</taxon>
        <taxon>Bacillati</taxon>
        <taxon>Bacillota</taxon>
        <taxon>Bacilli</taxon>
        <taxon>Bacillales</taxon>
        <taxon>Bacillaceae</taxon>
        <taxon>Radiobacillus</taxon>
    </lineage>
</organism>
<dbReference type="EMBL" id="CP041666">
    <property type="protein sequence ID" value="QDP39462.1"/>
    <property type="molecule type" value="Genomic_DNA"/>
</dbReference>
<keyword evidence="2" id="KW-1185">Reference proteome</keyword>
<protein>
    <submittedName>
        <fullName evidence="1">Uncharacterized protein</fullName>
    </submittedName>
</protein>
<accession>A0A516KDH3</accession>
<proteinExistence type="predicted"/>
<dbReference type="AlphaFoldDB" id="A0A516KDH3"/>
<sequence length="247" mass="27651">MRVSETNSLFMNKQINNQTKQLSNPKKNNQTFHDYLEKTNIDLASLNKLQDAYTNKVDFIRAKGQNTDAPFLTLDDLINTLSDEKNALTLTPGTKIKLAAYRNPEVYVTVKEDSVHISTDKTALGSAYVDAFNSTVRKMLYVTDSNEIPDLSKLSKEDLAIVKQMQNEHTDAVKGIGGDEEYQFLHTIAESLGNFIRFANGQSPWVAVQNHEEIKKGLEMMGIDTSQAFYVNGSSLYVGEDGLVRKS</sequence>
<dbReference type="Proteomes" id="UP000315215">
    <property type="component" value="Chromosome"/>
</dbReference>
<dbReference type="KEGG" id="aqt:FN924_04285"/>
<evidence type="ECO:0000313" key="1">
    <source>
        <dbReference type="EMBL" id="QDP39462.1"/>
    </source>
</evidence>
<evidence type="ECO:0000313" key="2">
    <source>
        <dbReference type="Proteomes" id="UP000315215"/>
    </source>
</evidence>
<dbReference type="OrthoDB" id="2964613at2"/>
<gene>
    <name evidence="1" type="ORF">FN924_04285</name>
</gene>